<evidence type="ECO:0000313" key="2">
    <source>
        <dbReference type="EMBL" id="ADK79889.1"/>
    </source>
</evidence>
<dbReference type="Pfam" id="PF01261">
    <property type="entry name" value="AP_endonuc_2"/>
    <property type="match status" value="1"/>
</dbReference>
<proteinExistence type="predicted"/>
<dbReference type="PANTHER" id="PTHR12110">
    <property type="entry name" value="HYDROXYPYRUVATE ISOMERASE"/>
    <property type="match status" value="1"/>
</dbReference>
<evidence type="ECO:0000313" key="3">
    <source>
        <dbReference type="Proteomes" id="UP000002318"/>
    </source>
</evidence>
<name>E1RC09_SEDSS</name>
<dbReference type="AlphaFoldDB" id="E1RC09"/>
<dbReference type="STRING" id="573413.Spirs_0754"/>
<dbReference type="HOGENOM" id="CLU_061796_1_0_12"/>
<dbReference type="EMBL" id="CP002116">
    <property type="protein sequence ID" value="ADK79889.1"/>
    <property type="molecule type" value="Genomic_DNA"/>
</dbReference>
<evidence type="ECO:0000259" key="1">
    <source>
        <dbReference type="Pfam" id="PF01261"/>
    </source>
</evidence>
<dbReference type="GO" id="GO:0016853">
    <property type="term" value="F:isomerase activity"/>
    <property type="evidence" value="ECO:0007669"/>
    <property type="project" value="UniProtKB-KW"/>
</dbReference>
<dbReference type="SUPFAM" id="SSF51658">
    <property type="entry name" value="Xylose isomerase-like"/>
    <property type="match status" value="1"/>
</dbReference>
<dbReference type="InterPro" id="IPR050312">
    <property type="entry name" value="IolE/XylAMocC-like"/>
</dbReference>
<dbReference type="Gene3D" id="3.20.20.150">
    <property type="entry name" value="Divalent-metal-dependent TIM barrel enzymes"/>
    <property type="match status" value="1"/>
</dbReference>
<dbReference type="InterPro" id="IPR013022">
    <property type="entry name" value="Xyl_isomerase-like_TIM-brl"/>
</dbReference>
<organism evidence="2 3">
    <name type="scientific">Sediminispirochaeta smaragdinae (strain DSM 11293 / JCM 15392 / SEBR 4228)</name>
    <name type="common">Spirochaeta smaragdinae</name>
    <dbReference type="NCBI Taxonomy" id="573413"/>
    <lineage>
        <taxon>Bacteria</taxon>
        <taxon>Pseudomonadati</taxon>
        <taxon>Spirochaetota</taxon>
        <taxon>Spirochaetia</taxon>
        <taxon>Spirochaetales</taxon>
        <taxon>Spirochaetaceae</taxon>
        <taxon>Sediminispirochaeta</taxon>
    </lineage>
</organism>
<reference evidence="2 3" key="1">
    <citation type="journal article" date="2010" name="Stand. Genomic Sci.">
        <title>Complete genome sequence of Spirochaeta smaragdinae type strain (SEBR 4228).</title>
        <authorList>
            <person name="Mavromatis K."/>
            <person name="Yasawong M."/>
            <person name="Chertkov O."/>
            <person name="Lapidus A."/>
            <person name="Lucas S."/>
            <person name="Nolan M."/>
            <person name="Del Rio T.G."/>
            <person name="Tice H."/>
            <person name="Cheng J.F."/>
            <person name="Pitluck S."/>
            <person name="Liolios K."/>
            <person name="Ivanova N."/>
            <person name="Tapia R."/>
            <person name="Han C."/>
            <person name="Bruce D."/>
            <person name="Goodwin L."/>
            <person name="Pati A."/>
            <person name="Chen A."/>
            <person name="Palaniappan K."/>
            <person name="Land M."/>
            <person name="Hauser L."/>
            <person name="Chang Y.J."/>
            <person name="Jeffries C.D."/>
            <person name="Detter J.C."/>
            <person name="Rohde M."/>
            <person name="Brambilla E."/>
            <person name="Spring S."/>
            <person name="Goker M."/>
            <person name="Sikorski J."/>
            <person name="Woyke T."/>
            <person name="Bristow J."/>
            <person name="Eisen J.A."/>
            <person name="Markowitz V."/>
            <person name="Hugenholtz P."/>
            <person name="Klenk H.P."/>
            <person name="Kyrpides N.C."/>
        </authorList>
    </citation>
    <scope>NUCLEOTIDE SEQUENCE [LARGE SCALE GENOMIC DNA]</scope>
    <source>
        <strain evidence="3">DSM 11293 / JCM 15392 / SEBR 4228</strain>
    </source>
</reference>
<dbReference type="Proteomes" id="UP000002318">
    <property type="component" value="Chromosome"/>
</dbReference>
<protein>
    <submittedName>
        <fullName evidence="2">Xylose isomerase domain protein TIM barrel</fullName>
    </submittedName>
</protein>
<dbReference type="PANTHER" id="PTHR12110:SF21">
    <property type="entry name" value="XYLOSE ISOMERASE-LIKE TIM BARREL DOMAIN-CONTAINING PROTEIN"/>
    <property type="match status" value="1"/>
</dbReference>
<dbReference type="RefSeq" id="WP_013253353.1">
    <property type="nucleotide sequence ID" value="NC_014364.1"/>
</dbReference>
<keyword evidence="2" id="KW-0413">Isomerase</keyword>
<feature type="domain" description="Xylose isomerase-like TIM barrel" evidence="1">
    <location>
        <begin position="24"/>
        <end position="306"/>
    </location>
</feature>
<dbReference type="OrthoDB" id="9779184at2"/>
<keyword evidence="3" id="KW-1185">Reference proteome</keyword>
<accession>E1RC09</accession>
<dbReference type="InterPro" id="IPR036237">
    <property type="entry name" value="Xyl_isomerase-like_sf"/>
</dbReference>
<dbReference type="eggNOG" id="COG1082">
    <property type="taxonomic scope" value="Bacteria"/>
</dbReference>
<gene>
    <name evidence="2" type="ordered locus">Spirs_0754</name>
</gene>
<dbReference type="KEGG" id="ssm:Spirs_0754"/>
<sequence length="317" mass="35436">MKIGFNTDGLGFQPFEQMLKTITSLGVKKLELPMGNWSSAPHVDLDALVSSKDKRDEYMGKVHAAGAHIIALNCSGNQLAPGAMGEQHEDVVRKTYKLAEAWGIKKVIMMSGLPGGPGDSNPNWITTSWPPITTEILNWQWNEVAIPYWRENIKRAADHGIECIALENHGCQLVYNVESFFRLHDAVGDMVGMNLDPSHLFWMGGDPIEAARVLGTSIYHVHAKDVRIERRMATVHGVLDTKTIDKFSDRSWNYVALGYGHDSLWWKEFLVVVRMSGYDGVVCIEQEDLTMPAMAGVVKAVDFLKSVMPECEEDLFE</sequence>